<sequence>MQILFLDESGTAPKRDAVEQNPYFVLGGLVIPESQWKSLQSNLHGLKKKYGIEGEVKWRYFINHPLSNETTPLSNLSVNELNELRENLFKLISENEDFKIIAAVVNTKEYYDKYKDGNAENMYHTAFEKICERFQYYLQDLSKNAGTKVYGMIVIDARNSKQNKQLDDFHFDLLNNHDSHRADYNNLIEGLFIAASHHSVGVQFADLVAGAVYRKCSKRDSTFYNMIRNNVRRNSQGKAEGFGVVAVPSGSRIIEN</sequence>
<comment type="caution">
    <text evidence="1">The sequence shown here is derived from an EMBL/GenBank/DDBJ whole genome shotgun (WGS) entry which is preliminary data.</text>
</comment>
<evidence type="ECO:0000313" key="1">
    <source>
        <dbReference type="EMBL" id="MDK7063440.1"/>
    </source>
</evidence>
<accession>A0AAW6Y8T3</accession>
<reference evidence="1" key="1">
    <citation type="submission" date="2023-05" db="EMBL/GenBank/DDBJ databases">
        <title>Cataloging the Phylogenetic Diversity of Human Bladder Bacteria.</title>
        <authorList>
            <person name="Du J."/>
        </authorList>
    </citation>
    <scope>NUCLEOTIDE SEQUENCE</scope>
    <source>
        <strain evidence="1">UMB6789</strain>
    </source>
</reference>
<dbReference type="AlphaFoldDB" id="A0AAW6Y8T3"/>
<proteinExistence type="predicted"/>
<evidence type="ECO:0000313" key="2">
    <source>
        <dbReference type="Proteomes" id="UP001237784"/>
    </source>
</evidence>
<dbReference type="Pfam" id="PF12686">
    <property type="entry name" value="DUF3800"/>
    <property type="match status" value="1"/>
</dbReference>
<gene>
    <name evidence="1" type="ORF">QP372_02770</name>
</gene>
<dbReference type="RefSeq" id="WP_004114245.1">
    <property type="nucleotide sequence ID" value="NZ_CP083171.1"/>
</dbReference>
<name>A0AAW6Y8T3_GARVA</name>
<dbReference type="EMBL" id="JASOME010000002">
    <property type="protein sequence ID" value="MDK7063440.1"/>
    <property type="molecule type" value="Genomic_DNA"/>
</dbReference>
<protein>
    <submittedName>
        <fullName evidence="1">DUF3800 domain-containing protein</fullName>
    </submittedName>
</protein>
<organism evidence="1 2">
    <name type="scientific">Gardnerella vaginalis</name>
    <dbReference type="NCBI Taxonomy" id="2702"/>
    <lineage>
        <taxon>Bacteria</taxon>
        <taxon>Bacillati</taxon>
        <taxon>Actinomycetota</taxon>
        <taxon>Actinomycetes</taxon>
        <taxon>Bifidobacteriales</taxon>
        <taxon>Bifidobacteriaceae</taxon>
        <taxon>Gardnerella</taxon>
    </lineage>
</organism>
<dbReference type="Proteomes" id="UP001237784">
    <property type="component" value="Unassembled WGS sequence"/>
</dbReference>
<dbReference type="GeneID" id="45577262"/>
<dbReference type="InterPro" id="IPR024524">
    <property type="entry name" value="DUF3800"/>
</dbReference>